<dbReference type="GO" id="GO:0160107">
    <property type="term" value="F:tRNA (adenine(58)-N1)-methyltransferase activity"/>
    <property type="evidence" value="ECO:0007669"/>
    <property type="project" value="InterPro"/>
</dbReference>
<dbReference type="PROSITE" id="PS51620">
    <property type="entry name" value="SAM_TRM61"/>
    <property type="match status" value="1"/>
</dbReference>
<dbReference type="PANTHER" id="PTHR12133:SF1">
    <property type="entry name" value="TRNA (ADENINE(58)-N(1))-METHYLTRANSFERASE, MITOCHONDRIAL"/>
    <property type="match status" value="1"/>
</dbReference>
<sequence length="246" mass="27407">MSNFNLLIIGGSAHLVDLDLDVLEIKNFGRFPTKVLLNKELGKEFDLLDEKCILVDYVLSDLQLNLKRGPQIISPKDIAWILYRSGLSTGQTVVEAGSGSGALTLALAQTIAPNGKVITFESNRRHLKIAQKNIKMSPWSNLIDLRNEELMDSTPPIRASSIILDLPNPWELVNWSMKSLQIGGFLICYIPTVNQIKALMDSLDGWKEIEVIEIIQRGWQSRSSALRPDNNGIGHTGFIISSRWNG</sequence>
<evidence type="ECO:0000256" key="4">
    <source>
        <dbReference type="ARBA" id="ARBA00022694"/>
    </source>
</evidence>
<evidence type="ECO:0000256" key="3">
    <source>
        <dbReference type="ARBA" id="ARBA00022691"/>
    </source>
</evidence>
<feature type="binding site" evidence="5">
    <location>
        <position position="165"/>
    </location>
    <ligand>
        <name>S-adenosyl-L-methionine</name>
        <dbReference type="ChEBI" id="CHEBI:59789"/>
    </ligand>
</feature>
<proteinExistence type="predicted"/>
<keyword evidence="1" id="KW-0489">Methyltransferase</keyword>
<reference evidence="7 8" key="1">
    <citation type="submission" date="2016-08" db="EMBL/GenBank/DDBJ databases">
        <title>New Insights into Marine Group III Euryarchaeota, from dark to light.</title>
        <authorList>
            <person name="Haro-Moreno J.M."/>
            <person name="Rodriguez-Valera F."/>
            <person name="Lopez-Garcia P."/>
            <person name="Moreira D."/>
            <person name="Martin-Cuadrado A.B."/>
        </authorList>
    </citation>
    <scope>NUCLEOTIDE SEQUENCE [LARGE SCALE GENOMIC DNA]</scope>
    <source>
        <strain evidence="7">CG-Epi2</strain>
    </source>
</reference>
<comment type="caution">
    <text evidence="7">The sequence shown here is derived from an EMBL/GenBank/DDBJ whole genome shotgun (WGS) entry which is preliminary data.</text>
</comment>
<dbReference type="EMBL" id="MIYZ01000012">
    <property type="protein sequence ID" value="OIR22494.1"/>
    <property type="molecule type" value="Genomic_DNA"/>
</dbReference>
<evidence type="ECO:0000256" key="2">
    <source>
        <dbReference type="ARBA" id="ARBA00022679"/>
    </source>
</evidence>
<name>A0A1J5UDW2_9ARCH</name>
<dbReference type="PANTHER" id="PTHR12133">
    <property type="entry name" value="TRNA (ADENINE(58)-N(1))-METHYLTRANSFERASE"/>
    <property type="match status" value="1"/>
</dbReference>
<feature type="binding site" evidence="5">
    <location>
        <begin position="100"/>
        <end position="103"/>
    </location>
    <ligand>
        <name>S-adenosyl-L-methionine</name>
        <dbReference type="ChEBI" id="CHEBI:59789"/>
    </ligand>
</feature>
<feature type="binding site" evidence="5">
    <location>
        <position position="126"/>
    </location>
    <ligand>
        <name>S-adenosyl-L-methionine</name>
        <dbReference type="ChEBI" id="CHEBI:59789"/>
    </ligand>
</feature>
<dbReference type="AlphaFoldDB" id="A0A1J5UDW2"/>
<gene>
    <name evidence="7" type="ORF">BET99_00480</name>
</gene>
<evidence type="ECO:0000256" key="1">
    <source>
        <dbReference type="ARBA" id="ARBA00022603"/>
    </source>
</evidence>
<evidence type="ECO:0000313" key="7">
    <source>
        <dbReference type="EMBL" id="OIR22494.1"/>
    </source>
</evidence>
<dbReference type="InterPro" id="IPR029063">
    <property type="entry name" value="SAM-dependent_MTases_sf"/>
</dbReference>
<keyword evidence="2" id="KW-0808">Transferase</keyword>
<evidence type="ECO:0000259" key="6">
    <source>
        <dbReference type="Pfam" id="PF08704"/>
    </source>
</evidence>
<feature type="domain" description="tRNA (adenine(58)-N(1))-methyltransferase catalytic subunit TRM61 C-terminal" evidence="6">
    <location>
        <begin position="64"/>
        <end position="229"/>
    </location>
</feature>
<dbReference type="Proteomes" id="UP000183615">
    <property type="component" value="Unassembled WGS sequence"/>
</dbReference>
<dbReference type="PIRSF" id="PIRSF017269">
    <property type="entry name" value="GCD14"/>
    <property type="match status" value="1"/>
</dbReference>
<protein>
    <recommendedName>
        <fullName evidence="6">tRNA (adenine(58)-N(1))-methyltransferase catalytic subunit TRM61 C-terminal domain-containing protein</fullName>
    </recommendedName>
</protein>
<dbReference type="InterPro" id="IPR014816">
    <property type="entry name" value="tRNA_MeTrfase_Gcd14"/>
</dbReference>
<evidence type="ECO:0000256" key="5">
    <source>
        <dbReference type="PIRSR" id="PIRSR017269-1"/>
    </source>
</evidence>
<dbReference type="Gene3D" id="3.40.50.150">
    <property type="entry name" value="Vaccinia Virus protein VP39"/>
    <property type="match status" value="1"/>
</dbReference>
<accession>A0A1J5UDW2</accession>
<keyword evidence="3 5" id="KW-0949">S-adenosyl-L-methionine</keyword>
<feature type="binding site" evidence="5">
    <location>
        <position position="121"/>
    </location>
    <ligand>
        <name>S-adenosyl-L-methionine</name>
        <dbReference type="ChEBI" id="CHEBI:59789"/>
    </ligand>
</feature>
<dbReference type="InterPro" id="IPR049470">
    <property type="entry name" value="TRM61_C"/>
</dbReference>
<evidence type="ECO:0000313" key="8">
    <source>
        <dbReference type="Proteomes" id="UP000183615"/>
    </source>
</evidence>
<dbReference type="SUPFAM" id="SSF53335">
    <property type="entry name" value="S-adenosyl-L-methionine-dependent methyltransferases"/>
    <property type="match status" value="1"/>
</dbReference>
<organism evidence="7 8">
    <name type="scientific">Marine Group III euryarchaeote CG-Epi2</name>
    <dbReference type="NCBI Taxonomy" id="1888996"/>
    <lineage>
        <taxon>Archaea</taxon>
        <taxon>Methanobacteriati</taxon>
        <taxon>Thermoplasmatota</taxon>
        <taxon>Thermoplasmata</taxon>
        <taxon>Candidatus Thermoprofundales</taxon>
    </lineage>
</organism>
<dbReference type="GO" id="GO:0031515">
    <property type="term" value="C:tRNA (m1A) methyltransferase complex"/>
    <property type="evidence" value="ECO:0007669"/>
    <property type="project" value="InterPro"/>
</dbReference>
<dbReference type="CDD" id="cd02440">
    <property type="entry name" value="AdoMet_MTases"/>
    <property type="match status" value="1"/>
</dbReference>
<dbReference type="Pfam" id="PF08704">
    <property type="entry name" value="GCD14"/>
    <property type="match status" value="1"/>
</dbReference>
<keyword evidence="4" id="KW-0819">tRNA processing</keyword>
<dbReference type="GO" id="GO:0030488">
    <property type="term" value="P:tRNA methylation"/>
    <property type="evidence" value="ECO:0007669"/>
    <property type="project" value="InterPro"/>
</dbReference>